<keyword evidence="8" id="KW-1185">Reference proteome</keyword>
<dbReference type="InterPro" id="IPR030898">
    <property type="entry name" value="3metArgNH2trans"/>
</dbReference>
<dbReference type="Pfam" id="PF00155">
    <property type="entry name" value="Aminotran_1_2"/>
    <property type="match status" value="1"/>
</dbReference>
<feature type="domain" description="Aminotransferase class I/classII large" evidence="6">
    <location>
        <begin position="44"/>
        <end position="366"/>
    </location>
</feature>
<evidence type="ECO:0000313" key="7">
    <source>
        <dbReference type="EMBL" id="WUO44795.1"/>
    </source>
</evidence>
<sequence length="388" mass="42010">MTAPELSALQRRLNIAESRPGEDWLVLVENVPEWPEGARPPAEAPHAAHAGAPFSYEASQGHPRLTEALVKREHEVSASRLADESHILVTAGGMHAIGLLLRDLAGQGYRKAVHATPVFCGVRDSMRAAGIRNKALPLTGTSDDLALLRSECTEPTVVYVNLPHNPTGEVLRPGYLDVLATLAERPDVHVVYDAVYDSFDFGPDRCPTPVDLAVSEPGLTIVNSVSKNYGRPGDRIGWIVAAEENIRRLVPRLEWEAVSINGRAQLDAVAAISRGNTELVEAVRAGRAAYLTHSRGLAAAGPLPLGGTQLWLDLGVEDIERFADFALERHHLVLTTSANYAPVLPGRIRFPTGIPAQRMRRGLTAIHQALEDWKTNDGKGTGDHGDSR</sequence>
<comment type="similarity">
    <text evidence="2">Belongs to the class-I pyridoxal-phosphate-dependent aminotransferase family.</text>
</comment>
<evidence type="ECO:0000256" key="2">
    <source>
        <dbReference type="ARBA" id="ARBA00007441"/>
    </source>
</evidence>
<dbReference type="PANTHER" id="PTHR46383:SF1">
    <property type="entry name" value="ASPARTATE AMINOTRANSFERASE"/>
    <property type="match status" value="1"/>
</dbReference>
<dbReference type="GO" id="GO:0008483">
    <property type="term" value="F:transaminase activity"/>
    <property type="evidence" value="ECO:0007669"/>
    <property type="project" value="UniProtKB-KW"/>
</dbReference>
<comment type="cofactor">
    <cofactor evidence="1">
        <name>pyridoxal 5'-phosphate</name>
        <dbReference type="ChEBI" id="CHEBI:597326"/>
    </cofactor>
</comment>
<dbReference type="InterPro" id="IPR004839">
    <property type="entry name" value="Aminotransferase_I/II_large"/>
</dbReference>
<gene>
    <name evidence="7" type="ORF">OHU17_02700</name>
</gene>
<keyword evidence="3 7" id="KW-0032">Aminotransferase</keyword>
<dbReference type="Proteomes" id="UP001432075">
    <property type="component" value="Chromosome"/>
</dbReference>
<dbReference type="PANTHER" id="PTHR46383">
    <property type="entry name" value="ASPARTATE AMINOTRANSFERASE"/>
    <property type="match status" value="1"/>
</dbReference>
<keyword evidence="4" id="KW-0808">Transferase</keyword>
<dbReference type="InterPro" id="IPR015421">
    <property type="entry name" value="PyrdxlP-dep_Trfase_major"/>
</dbReference>
<evidence type="ECO:0000259" key="6">
    <source>
        <dbReference type="Pfam" id="PF00155"/>
    </source>
</evidence>
<accession>A0ABZ1RF32</accession>
<dbReference type="RefSeq" id="WP_073796444.1">
    <property type="nucleotide sequence ID" value="NZ_BMVE01000003.1"/>
</dbReference>
<protein>
    <submittedName>
        <fullName evidence="7">Beta-methylarginine biosynthesis bifunctional aminotransferase</fullName>
    </submittedName>
</protein>
<evidence type="ECO:0000256" key="5">
    <source>
        <dbReference type="ARBA" id="ARBA00022898"/>
    </source>
</evidence>
<reference evidence="7" key="1">
    <citation type="submission" date="2022-10" db="EMBL/GenBank/DDBJ databases">
        <title>The complete genomes of actinobacterial strains from the NBC collection.</title>
        <authorList>
            <person name="Joergensen T.S."/>
            <person name="Alvarez Arevalo M."/>
            <person name="Sterndorff E.B."/>
            <person name="Faurdal D."/>
            <person name="Vuksanovic O."/>
            <person name="Mourched A.-S."/>
            <person name="Charusanti P."/>
            <person name="Shaw S."/>
            <person name="Blin K."/>
            <person name="Weber T."/>
        </authorList>
    </citation>
    <scope>NUCLEOTIDE SEQUENCE</scope>
    <source>
        <strain evidence="7">NBC_00283</strain>
    </source>
</reference>
<evidence type="ECO:0000256" key="1">
    <source>
        <dbReference type="ARBA" id="ARBA00001933"/>
    </source>
</evidence>
<dbReference type="EMBL" id="CP108057">
    <property type="protein sequence ID" value="WUO44795.1"/>
    <property type="molecule type" value="Genomic_DNA"/>
</dbReference>
<evidence type="ECO:0000256" key="4">
    <source>
        <dbReference type="ARBA" id="ARBA00022679"/>
    </source>
</evidence>
<dbReference type="CDD" id="cd00609">
    <property type="entry name" value="AAT_like"/>
    <property type="match status" value="1"/>
</dbReference>
<evidence type="ECO:0000313" key="8">
    <source>
        <dbReference type="Proteomes" id="UP001432075"/>
    </source>
</evidence>
<dbReference type="Gene3D" id="3.40.640.10">
    <property type="entry name" value="Type I PLP-dependent aspartate aminotransferase-like (Major domain)"/>
    <property type="match status" value="1"/>
</dbReference>
<dbReference type="InterPro" id="IPR015424">
    <property type="entry name" value="PyrdxlP-dep_Trfase"/>
</dbReference>
<keyword evidence="5" id="KW-0663">Pyridoxal phosphate</keyword>
<proteinExistence type="inferred from homology"/>
<dbReference type="InterPro" id="IPR050596">
    <property type="entry name" value="AspAT/PAT-like"/>
</dbReference>
<dbReference type="SUPFAM" id="SSF53383">
    <property type="entry name" value="PLP-dependent transferases"/>
    <property type="match status" value="1"/>
</dbReference>
<evidence type="ECO:0000256" key="3">
    <source>
        <dbReference type="ARBA" id="ARBA00022576"/>
    </source>
</evidence>
<name>A0ABZ1RF32_9ACTN</name>
<dbReference type="NCBIfam" id="TIGR04544">
    <property type="entry name" value="3metArgNH2trans"/>
    <property type="match status" value="1"/>
</dbReference>
<organism evidence="7 8">
    <name type="scientific">Streptomyces goshikiensis</name>
    <dbReference type="NCBI Taxonomy" id="1942"/>
    <lineage>
        <taxon>Bacteria</taxon>
        <taxon>Bacillati</taxon>
        <taxon>Actinomycetota</taxon>
        <taxon>Actinomycetes</taxon>
        <taxon>Kitasatosporales</taxon>
        <taxon>Streptomycetaceae</taxon>
        <taxon>Streptomyces</taxon>
    </lineage>
</organism>